<feature type="transmembrane region" description="Helical" evidence="1">
    <location>
        <begin position="41"/>
        <end position="70"/>
    </location>
</feature>
<dbReference type="PANTHER" id="PTHR34656:SF2">
    <property type="entry name" value="TRANSMEMBRANE PROTEIN"/>
    <property type="match status" value="1"/>
</dbReference>
<comment type="caution">
    <text evidence="2">The sequence shown here is derived from an EMBL/GenBank/DDBJ whole genome shotgun (WGS) entry which is preliminary data.</text>
</comment>
<dbReference type="PANTHER" id="PTHR34656">
    <property type="entry name" value="PYRROLINE-5-CARBOXYLATE REDUCTASE"/>
    <property type="match status" value="1"/>
</dbReference>
<evidence type="ECO:0000313" key="2">
    <source>
        <dbReference type="EMBL" id="CAA2973452.1"/>
    </source>
</evidence>
<keyword evidence="1" id="KW-0472">Membrane</keyword>
<dbReference type="AlphaFoldDB" id="A0A8S0R4L4"/>
<accession>A0A8S0R4L4</accession>
<dbReference type="Gramene" id="OE9A115519T1">
    <property type="protein sequence ID" value="OE9A115519C1"/>
    <property type="gene ID" value="OE9A115519"/>
</dbReference>
<keyword evidence="1" id="KW-0812">Transmembrane</keyword>
<keyword evidence="3" id="KW-1185">Reference proteome</keyword>
<dbReference type="EMBL" id="CACTIH010002105">
    <property type="protein sequence ID" value="CAA2973452.1"/>
    <property type="molecule type" value="Genomic_DNA"/>
</dbReference>
<dbReference type="OrthoDB" id="1105491at2759"/>
<sequence length="124" mass="13897">MNYMSRSKTSACLSCFLISFYVILSSVDYHTSYYALIVPFVAVFLLAVMLVFAVRTTVVMWITVLVLLAFAGKRRRVLAKEGRKITSDIALYSVQILLKERSLGAVACTTILSLMAMAWLRKAD</sequence>
<evidence type="ECO:0000313" key="3">
    <source>
        <dbReference type="Proteomes" id="UP000594638"/>
    </source>
</evidence>
<evidence type="ECO:0000256" key="1">
    <source>
        <dbReference type="SAM" id="Phobius"/>
    </source>
</evidence>
<reference evidence="2 3" key="1">
    <citation type="submission" date="2019-12" db="EMBL/GenBank/DDBJ databases">
        <authorList>
            <person name="Alioto T."/>
            <person name="Alioto T."/>
            <person name="Gomez Garrido J."/>
        </authorList>
    </citation>
    <scope>NUCLEOTIDE SEQUENCE [LARGE SCALE GENOMIC DNA]</scope>
</reference>
<protein>
    <submittedName>
        <fullName evidence="2">Nbr1 like</fullName>
    </submittedName>
</protein>
<feature type="transmembrane region" description="Helical" evidence="1">
    <location>
        <begin position="102"/>
        <end position="120"/>
    </location>
</feature>
<gene>
    <name evidence="2" type="ORF">OLEA9_A115519</name>
</gene>
<dbReference type="Proteomes" id="UP000594638">
    <property type="component" value="Unassembled WGS sequence"/>
</dbReference>
<name>A0A8S0R4L4_OLEEU</name>
<organism evidence="2 3">
    <name type="scientific">Olea europaea subsp. europaea</name>
    <dbReference type="NCBI Taxonomy" id="158383"/>
    <lineage>
        <taxon>Eukaryota</taxon>
        <taxon>Viridiplantae</taxon>
        <taxon>Streptophyta</taxon>
        <taxon>Embryophyta</taxon>
        <taxon>Tracheophyta</taxon>
        <taxon>Spermatophyta</taxon>
        <taxon>Magnoliopsida</taxon>
        <taxon>eudicotyledons</taxon>
        <taxon>Gunneridae</taxon>
        <taxon>Pentapetalae</taxon>
        <taxon>asterids</taxon>
        <taxon>lamiids</taxon>
        <taxon>Lamiales</taxon>
        <taxon>Oleaceae</taxon>
        <taxon>Oleeae</taxon>
        <taxon>Olea</taxon>
    </lineage>
</organism>
<proteinExistence type="predicted"/>
<keyword evidence="1" id="KW-1133">Transmembrane helix</keyword>